<keyword evidence="5" id="KW-0720">Serine protease</keyword>
<keyword evidence="8" id="KW-1185">Reference proteome</keyword>
<evidence type="ECO:0000313" key="8">
    <source>
        <dbReference type="Proteomes" id="UP000603352"/>
    </source>
</evidence>
<dbReference type="RefSeq" id="WP_188577996.1">
    <property type="nucleotide sequence ID" value="NZ_BMDZ01000024.1"/>
</dbReference>
<dbReference type="InterPro" id="IPR036034">
    <property type="entry name" value="PDZ_sf"/>
</dbReference>
<dbReference type="Pfam" id="PF13365">
    <property type="entry name" value="Trypsin_2"/>
    <property type="match status" value="1"/>
</dbReference>
<evidence type="ECO:0000256" key="4">
    <source>
        <dbReference type="ARBA" id="ARBA00022801"/>
    </source>
</evidence>
<protein>
    <submittedName>
        <fullName evidence="7">Serine protease</fullName>
    </submittedName>
</protein>
<dbReference type="PANTHER" id="PTHR43343:SF3">
    <property type="entry name" value="PROTEASE DO-LIKE 8, CHLOROPLASTIC"/>
    <property type="match status" value="1"/>
</dbReference>
<comment type="caution">
    <text evidence="7">The sequence shown here is derived from an EMBL/GenBank/DDBJ whole genome shotgun (WGS) entry which is preliminary data.</text>
</comment>
<organism evidence="7 8">
    <name type="scientific">Tistrella bauzanensis</name>
    <dbReference type="NCBI Taxonomy" id="657419"/>
    <lineage>
        <taxon>Bacteria</taxon>
        <taxon>Pseudomonadati</taxon>
        <taxon>Pseudomonadota</taxon>
        <taxon>Alphaproteobacteria</taxon>
        <taxon>Geminicoccales</taxon>
        <taxon>Geminicoccaceae</taxon>
        <taxon>Tistrella</taxon>
    </lineage>
</organism>
<reference evidence="8" key="1">
    <citation type="journal article" date="2019" name="Int. J. Syst. Evol. Microbiol.">
        <title>The Global Catalogue of Microorganisms (GCM) 10K type strain sequencing project: providing services to taxonomists for standard genome sequencing and annotation.</title>
        <authorList>
            <consortium name="The Broad Institute Genomics Platform"/>
            <consortium name="The Broad Institute Genome Sequencing Center for Infectious Disease"/>
            <person name="Wu L."/>
            <person name="Ma J."/>
        </authorList>
    </citation>
    <scope>NUCLEOTIDE SEQUENCE [LARGE SCALE GENOMIC DNA]</scope>
    <source>
        <strain evidence="8">CGMCC 1.10188</strain>
    </source>
</reference>
<proteinExistence type="predicted"/>
<evidence type="ECO:0000256" key="1">
    <source>
        <dbReference type="ARBA" id="ARBA00022670"/>
    </source>
</evidence>
<dbReference type="InterPro" id="IPR011782">
    <property type="entry name" value="Pept_S1C_Do"/>
</dbReference>
<dbReference type="PROSITE" id="PS50106">
    <property type="entry name" value="PDZ"/>
    <property type="match status" value="2"/>
</dbReference>
<dbReference type="SUPFAM" id="SSF50494">
    <property type="entry name" value="Trypsin-like serine proteases"/>
    <property type="match status" value="1"/>
</dbReference>
<keyword evidence="1 7" id="KW-0645">Protease</keyword>
<evidence type="ECO:0000313" key="7">
    <source>
        <dbReference type="EMBL" id="GGB41231.1"/>
    </source>
</evidence>
<accession>A0ABQ1IJN3</accession>
<feature type="domain" description="PDZ" evidence="6">
    <location>
        <begin position="410"/>
        <end position="496"/>
    </location>
</feature>
<dbReference type="NCBIfam" id="TIGR02037">
    <property type="entry name" value="degP_htrA_DO"/>
    <property type="match status" value="1"/>
</dbReference>
<dbReference type="GO" id="GO:0006508">
    <property type="term" value="P:proteolysis"/>
    <property type="evidence" value="ECO:0007669"/>
    <property type="project" value="UniProtKB-KW"/>
</dbReference>
<dbReference type="PRINTS" id="PR00834">
    <property type="entry name" value="PROTEASES2C"/>
</dbReference>
<keyword evidence="4" id="KW-0378">Hydrolase</keyword>
<dbReference type="PANTHER" id="PTHR43343">
    <property type="entry name" value="PEPTIDASE S12"/>
    <property type="match status" value="1"/>
</dbReference>
<dbReference type="InterPro" id="IPR051201">
    <property type="entry name" value="Chloro_Bact_Ser_Proteases"/>
</dbReference>
<evidence type="ECO:0000256" key="3">
    <source>
        <dbReference type="ARBA" id="ARBA00022737"/>
    </source>
</evidence>
<gene>
    <name evidence="7" type="ORF">GCM10011505_23370</name>
</gene>
<dbReference type="InterPro" id="IPR001478">
    <property type="entry name" value="PDZ"/>
</dbReference>
<evidence type="ECO:0000256" key="5">
    <source>
        <dbReference type="ARBA" id="ARBA00022825"/>
    </source>
</evidence>
<name>A0ABQ1IJN3_9PROT</name>
<keyword evidence="2" id="KW-0732">Signal</keyword>
<sequence length="496" mass="52267">MSKRVIDRNRCAAALAAGWLHVRGLAVAWTIAVVVLAGAAPVMAADDAAARRVPETRTEMQLSFAPVVRAAAPAVVNIYTRRTVVVQQRSPFFDDPFFRRFFGDRMGLGRPSERVQNSLGSGVIVDGRGFVVTNNHVIDGAEQITVVLNDRREFPAEVVRLDAQTDLAVLKIDPEGVELPALTFGDSDAVEVGDLVLAIGNPFGVGQTVTSGIVSALARTMVGVSDFQSFIQTDAAINPGNSGGALVTLDGRVVGINTAIFSRSGGSNGIGFAIPATLVRTVVQAAIEGRPVARPWLGARGQPVTADIAESLDLPRPSGVVVSHVHPDGPAAGVLKRGDVILEIGGRVVDDPRALRFRLAAAGIGGDTEVTIWRDGRRQTVSLPLVAAPETVARDEREISGANPLAGAKIANLSPALAEELGLDGFEEGVIVIDIARGSPAAAIGLRPGDMIVAINGAKLNRAADVVSRLAAVRGERRWRLTLRREGRELTLELVR</sequence>
<dbReference type="Proteomes" id="UP000603352">
    <property type="component" value="Unassembled WGS sequence"/>
</dbReference>
<dbReference type="InterPro" id="IPR001940">
    <property type="entry name" value="Peptidase_S1C"/>
</dbReference>
<feature type="domain" description="PDZ" evidence="6">
    <location>
        <begin position="317"/>
        <end position="351"/>
    </location>
</feature>
<dbReference type="Gene3D" id="2.40.10.120">
    <property type="match status" value="1"/>
</dbReference>
<dbReference type="Gene3D" id="2.30.42.10">
    <property type="match status" value="2"/>
</dbReference>
<dbReference type="Pfam" id="PF13180">
    <property type="entry name" value="PDZ_2"/>
    <property type="match status" value="2"/>
</dbReference>
<dbReference type="GO" id="GO:0008233">
    <property type="term" value="F:peptidase activity"/>
    <property type="evidence" value="ECO:0007669"/>
    <property type="project" value="UniProtKB-KW"/>
</dbReference>
<dbReference type="SMART" id="SM00228">
    <property type="entry name" value="PDZ"/>
    <property type="match status" value="2"/>
</dbReference>
<keyword evidence="3" id="KW-0677">Repeat</keyword>
<evidence type="ECO:0000256" key="2">
    <source>
        <dbReference type="ARBA" id="ARBA00022729"/>
    </source>
</evidence>
<dbReference type="InterPro" id="IPR009003">
    <property type="entry name" value="Peptidase_S1_PA"/>
</dbReference>
<evidence type="ECO:0000259" key="6">
    <source>
        <dbReference type="PROSITE" id="PS50106"/>
    </source>
</evidence>
<dbReference type="SUPFAM" id="SSF50156">
    <property type="entry name" value="PDZ domain-like"/>
    <property type="match status" value="2"/>
</dbReference>
<dbReference type="EMBL" id="BMDZ01000024">
    <property type="protein sequence ID" value="GGB41231.1"/>
    <property type="molecule type" value="Genomic_DNA"/>
</dbReference>